<evidence type="ECO:0000313" key="3">
    <source>
        <dbReference type="Proteomes" id="UP001163846"/>
    </source>
</evidence>
<sequence>MASTYFPSSQSIAQIAWPSERISTRLCDKCNHLIYLDAPLLDFHTILERSRSGYNPTPSERKAYLGMLDEARYEIERRETELRRLQEMIPRLEEQIQLLQAYEAGIKHIISPIQSLPLEILGVIFQYVCCGKDATDIANWCRFGSKNRLPTYDVSRVCIRWNKFVTSMPLLWTSFGSSSSSSVSDAFVQTFIERSRSNLIDFNLSNHTSSRKYTPSPLVAHCNRWCHVSIAGSASVIMNSFLLPLVNKEPLSNLLSLHLDHCNRPRQLVQLPIIFPSLKLLVIRGLSVIFGSPQYTVTTLRLSRVNCTNALLFLHYFPNIESIELGHISAGDPRKCAPVVFDKARTLTLIFRLENAFLAVIKFPHLTRLSLDNSRMKEFEFQPILSLLDQSQCALTSLSIKDVSIRYEELLQLCRRLPSLTHLDVKEPITIYRRANTMRWILELLATPRHPGLQPEGLHKAIVDEKPVSLSNDNNENLELEREDELDMGQQDHNAADADGYLSYYEKEDYNRNLRELLLPQLVELSLVLRPRNELLLDLVHSRRPMLEYSPESDPRTLTDRACLRKLHIRYPQPHSRNPKVLEHFKALQESLRLFEEGGLEVEIEIPVLYS</sequence>
<name>A0AA38NVH4_9AGAR</name>
<feature type="coiled-coil region" evidence="1">
    <location>
        <begin position="68"/>
        <end position="102"/>
    </location>
</feature>
<dbReference type="InterPro" id="IPR032675">
    <property type="entry name" value="LRR_dom_sf"/>
</dbReference>
<keyword evidence="1" id="KW-0175">Coiled coil</keyword>
<reference evidence="2" key="1">
    <citation type="submission" date="2022-08" db="EMBL/GenBank/DDBJ databases">
        <authorList>
            <consortium name="DOE Joint Genome Institute"/>
            <person name="Min B."/>
            <person name="Riley R."/>
            <person name="Sierra-Patev S."/>
            <person name="Naranjo-Ortiz M."/>
            <person name="Looney B."/>
            <person name="Konkel Z."/>
            <person name="Slot J.C."/>
            <person name="Sakamoto Y."/>
            <person name="Steenwyk J.L."/>
            <person name="Rokas A."/>
            <person name="Carro J."/>
            <person name="Camarero S."/>
            <person name="Ferreira P."/>
            <person name="Molpeceres G."/>
            <person name="Ruiz-Duenas F.J."/>
            <person name="Serrano A."/>
            <person name="Henrissat B."/>
            <person name="Drula E."/>
            <person name="Hughes K.W."/>
            <person name="Mata J.L."/>
            <person name="Ishikawa N.K."/>
            <person name="Vargas-Isla R."/>
            <person name="Ushijima S."/>
            <person name="Smith C.A."/>
            <person name="Ahrendt S."/>
            <person name="Andreopoulos W."/>
            <person name="He G."/>
            <person name="Labutti K."/>
            <person name="Lipzen A."/>
            <person name="Ng V."/>
            <person name="Sandor L."/>
            <person name="Barry K."/>
            <person name="Martinez A.T."/>
            <person name="Xiao Y."/>
            <person name="Gibbons J.G."/>
            <person name="Terashima K."/>
            <person name="Hibbett D.S."/>
            <person name="Grigoriev I.V."/>
        </authorList>
    </citation>
    <scope>NUCLEOTIDE SEQUENCE</scope>
    <source>
        <strain evidence="2">TFB9207</strain>
    </source>
</reference>
<organism evidence="2 3">
    <name type="scientific">Lentinula raphanica</name>
    <dbReference type="NCBI Taxonomy" id="153919"/>
    <lineage>
        <taxon>Eukaryota</taxon>
        <taxon>Fungi</taxon>
        <taxon>Dikarya</taxon>
        <taxon>Basidiomycota</taxon>
        <taxon>Agaricomycotina</taxon>
        <taxon>Agaricomycetes</taxon>
        <taxon>Agaricomycetidae</taxon>
        <taxon>Agaricales</taxon>
        <taxon>Marasmiineae</taxon>
        <taxon>Omphalotaceae</taxon>
        <taxon>Lentinula</taxon>
    </lineage>
</organism>
<protein>
    <recommendedName>
        <fullName evidence="4">F-box domain-containing protein</fullName>
    </recommendedName>
</protein>
<dbReference type="EMBL" id="MU807520">
    <property type="protein sequence ID" value="KAJ3831384.1"/>
    <property type="molecule type" value="Genomic_DNA"/>
</dbReference>
<evidence type="ECO:0000256" key="1">
    <source>
        <dbReference type="SAM" id="Coils"/>
    </source>
</evidence>
<dbReference type="AlphaFoldDB" id="A0AA38NVH4"/>
<dbReference type="SUPFAM" id="SSF52047">
    <property type="entry name" value="RNI-like"/>
    <property type="match status" value="1"/>
</dbReference>
<keyword evidence="3" id="KW-1185">Reference proteome</keyword>
<evidence type="ECO:0008006" key="4">
    <source>
        <dbReference type="Google" id="ProtNLM"/>
    </source>
</evidence>
<dbReference type="Gene3D" id="3.80.10.10">
    <property type="entry name" value="Ribonuclease Inhibitor"/>
    <property type="match status" value="1"/>
</dbReference>
<comment type="caution">
    <text evidence="2">The sequence shown here is derived from an EMBL/GenBank/DDBJ whole genome shotgun (WGS) entry which is preliminary data.</text>
</comment>
<dbReference type="Proteomes" id="UP001163846">
    <property type="component" value="Unassembled WGS sequence"/>
</dbReference>
<evidence type="ECO:0000313" key="2">
    <source>
        <dbReference type="EMBL" id="KAJ3831384.1"/>
    </source>
</evidence>
<accession>A0AA38NVH4</accession>
<proteinExistence type="predicted"/>
<gene>
    <name evidence="2" type="ORF">F5878DRAFT_729666</name>
</gene>